<keyword evidence="1" id="KW-0472">Membrane</keyword>
<reference evidence="2" key="1">
    <citation type="journal article" date="2021" name="Proc. Natl. Acad. Sci. U.S.A.">
        <title>A Catalog of Tens of Thousands of Viruses from Human Metagenomes Reveals Hidden Associations with Chronic Diseases.</title>
        <authorList>
            <person name="Tisza M.J."/>
            <person name="Buck C.B."/>
        </authorList>
    </citation>
    <scope>NUCLEOTIDE SEQUENCE</scope>
    <source>
        <strain evidence="2">CtDiR9</strain>
    </source>
</reference>
<organism evidence="2">
    <name type="scientific">Siphoviridae sp. ctDiR9</name>
    <dbReference type="NCBI Taxonomy" id="2825388"/>
    <lineage>
        <taxon>Viruses</taxon>
        <taxon>Duplodnaviria</taxon>
        <taxon>Heunggongvirae</taxon>
        <taxon>Uroviricota</taxon>
        <taxon>Caudoviricetes</taxon>
    </lineage>
</organism>
<sequence length="32" mass="3660">MPMYVTYSDLIQIGILLVALASLIYEIFKGRK</sequence>
<name>A0A8S5PPY3_9CAUD</name>
<feature type="transmembrane region" description="Helical" evidence="1">
    <location>
        <begin position="6"/>
        <end position="28"/>
    </location>
</feature>
<protein>
    <submittedName>
        <fullName evidence="2">FeoB-associated Cys-rich membrane protein</fullName>
    </submittedName>
</protein>
<proteinExistence type="predicted"/>
<evidence type="ECO:0000256" key="1">
    <source>
        <dbReference type="SAM" id="Phobius"/>
    </source>
</evidence>
<evidence type="ECO:0000313" key="2">
    <source>
        <dbReference type="EMBL" id="DAE08914.1"/>
    </source>
</evidence>
<keyword evidence="1" id="KW-0812">Transmembrane</keyword>
<keyword evidence="1" id="KW-1133">Transmembrane helix</keyword>
<dbReference type="EMBL" id="BK015479">
    <property type="protein sequence ID" value="DAE08914.1"/>
    <property type="molecule type" value="Genomic_DNA"/>
</dbReference>
<accession>A0A8S5PPY3</accession>